<organism evidence="3 4">
    <name type="scientific">Nocardia pulmonis</name>
    <dbReference type="NCBI Taxonomy" id="2951408"/>
    <lineage>
        <taxon>Bacteria</taxon>
        <taxon>Bacillati</taxon>
        <taxon>Actinomycetota</taxon>
        <taxon>Actinomycetes</taxon>
        <taxon>Mycobacteriales</taxon>
        <taxon>Nocardiaceae</taxon>
        <taxon>Nocardia</taxon>
    </lineage>
</organism>
<evidence type="ECO:0008006" key="5">
    <source>
        <dbReference type="Google" id="ProtNLM"/>
    </source>
</evidence>
<dbReference type="InterPro" id="IPR013762">
    <property type="entry name" value="Integrase-like_cat_sf"/>
</dbReference>
<comment type="caution">
    <text evidence="3">The sequence shown here is derived from an EMBL/GenBank/DDBJ whole genome shotgun (WGS) entry which is preliminary data.</text>
</comment>
<dbReference type="Gene3D" id="1.10.443.10">
    <property type="entry name" value="Intergrase catalytic core"/>
    <property type="match status" value="1"/>
</dbReference>
<evidence type="ECO:0000256" key="2">
    <source>
        <dbReference type="SAM" id="MobiDB-lite"/>
    </source>
</evidence>
<gene>
    <name evidence="3" type="ORF">NDR86_33855</name>
</gene>
<dbReference type="EMBL" id="JAMRXG010000022">
    <property type="protein sequence ID" value="MCM6778486.1"/>
    <property type="molecule type" value="Genomic_DNA"/>
</dbReference>
<sequence>MVSEEERVVIARIRLPPPADVTEALRKLKRLQKTECLALGIPWSDDRLIAVHEDGTPVRPEWYSDEFHRLRRRLGLRRIHLKGLRNTSVTLMLARGIHPHTVATWHGHDPAVSHTVYNNPQPEDLRAAGTTLFSATPRPRIQRWHTVGTLNDVQEKSRNQQTPPDAGQEGFSPSG</sequence>
<keyword evidence="1" id="KW-0233">DNA recombination</keyword>
<evidence type="ECO:0000313" key="4">
    <source>
        <dbReference type="Proteomes" id="UP001139157"/>
    </source>
</evidence>
<accession>A0A9X2EI63</accession>
<dbReference type="InterPro" id="IPR011010">
    <property type="entry name" value="DNA_brk_join_enz"/>
</dbReference>
<name>A0A9X2EI63_9NOCA</name>
<reference evidence="3" key="1">
    <citation type="submission" date="2022-06" db="EMBL/GenBank/DDBJ databases">
        <title>Novel species in genus nocardia.</title>
        <authorList>
            <person name="Li F."/>
        </authorList>
    </citation>
    <scope>NUCLEOTIDE SEQUENCE</scope>
    <source>
        <strain evidence="3">CDC141</strain>
    </source>
</reference>
<dbReference type="GO" id="GO:0006310">
    <property type="term" value="P:DNA recombination"/>
    <property type="evidence" value="ECO:0007669"/>
    <property type="project" value="UniProtKB-KW"/>
</dbReference>
<feature type="region of interest" description="Disordered" evidence="2">
    <location>
        <begin position="151"/>
        <end position="175"/>
    </location>
</feature>
<dbReference type="GO" id="GO:0015074">
    <property type="term" value="P:DNA integration"/>
    <property type="evidence" value="ECO:0007669"/>
    <property type="project" value="InterPro"/>
</dbReference>
<evidence type="ECO:0000256" key="1">
    <source>
        <dbReference type="ARBA" id="ARBA00023172"/>
    </source>
</evidence>
<evidence type="ECO:0000313" key="3">
    <source>
        <dbReference type="EMBL" id="MCM6778486.1"/>
    </source>
</evidence>
<dbReference type="Proteomes" id="UP001139157">
    <property type="component" value="Unassembled WGS sequence"/>
</dbReference>
<dbReference type="GO" id="GO:0003677">
    <property type="term" value="F:DNA binding"/>
    <property type="evidence" value="ECO:0007669"/>
    <property type="project" value="InterPro"/>
</dbReference>
<keyword evidence="4" id="KW-1185">Reference proteome</keyword>
<protein>
    <recommendedName>
        <fullName evidence="5">Phage integrase family protein</fullName>
    </recommendedName>
</protein>
<dbReference type="RefSeq" id="WP_251917997.1">
    <property type="nucleotide sequence ID" value="NZ_JAMRXG010000022.1"/>
</dbReference>
<dbReference type="SUPFAM" id="SSF56349">
    <property type="entry name" value="DNA breaking-rejoining enzymes"/>
    <property type="match status" value="1"/>
</dbReference>
<proteinExistence type="predicted"/>
<dbReference type="AlphaFoldDB" id="A0A9X2EI63"/>